<dbReference type="Proteomes" id="UP000035086">
    <property type="component" value="Chromosome"/>
</dbReference>
<protein>
    <submittedName>
        <fullName evidence="2">Uncharacterized protein</fullName>
    </submittedName>
</protein>
<reference evidence="3" key="1">
    <citation type="submission" date="2014-12" db="EMBL/GenBank/DDBJ databases">
        <title>Complete Genome Sequencing of Pandoraea pulmonicola DSM 16583.</title>
        <authorList>
            <person name="Chan K.-G."/>
        </authorList>
    </citation>
    <scope>NUCLEOTIDE SEQUENCE [LARGE SCALE GENOMIC DNA]</scope>
    <source>
        <strain evidence="3">DSM 16583</strain>
    </source>
</reference>
<evidence type="ECO:0000313" key="2">
    <source>
        <dbReference type="EMBL" id="SUA91218.1"/>
    </source>
</evidence>
<reference evidence="1" key="2">
    <citation type="submission" date="2016-11" db="EMBL/GenBank/DDBJ databases">
        <title>Complete Genome Sequencing of Pandoraea pulmonicola DSM 16583.</title>
        <authorList>
            <person name="Chan K.-G."/>
        </authorList>
    </citation>
    <scope>NUCLEOTIDE SEQUENCE</scope>
    <source>
        <strain evidence="1">DSM 16583</strain>
    </source>
</reference>
<sequence length="76" mass="8261">MASYVELKDRAAKELCAAETAIRQARLMFSLMEEDLVLAGKDTFLLAQAGMALMDLAAEQAGAACDFFSEDRCHDA</sequence>
<dbReference type="KEGG" id="ppul:RO07_07765"/>
<dbReference type="EMBL" id="UGSJ01000001">
    <property type="protein sequence ID" value="SUA91218.1"/>
    <property type="molecule type" value="Genomic_DNA"/>
</dbReference>
<organism evidence="2 4">
    <name type="scientific">Pandoraea pulmonicola</name>
    <dbReference type="NCBI Taxonomy" id="93221"/>
    <lineage>
        <taxon>Bacteria</taxon>
        <taxon>Pseudomonadati</taxon>
        <taxon>Pseudomonadota</taxon>
        <taxon>Betaproteobacteria</taxon>
        <taxon>Burkholderiales</taxon>
        <taxon>Burkholderiaceae</taxon>
        <taxon>Pandoraea</taxon>
    </lineage>
</organism>
<gene>
    <name evidence="2" type="ORF">NCTC13159_02709</name>
    <name evidence="1" type="ORF">RO07_07765</name>
</gene>
<evidence type="ECO:0000313" key="4">
    <source>
        <dbReference type="Proteomes" id="UP000254589"/>
    </source>
</evidence>
<proteinExistence type="predicted"/>
<dbReference type="Proteomes" id="UP000254589">
    <property type="component" value="Unassembled WGS sequence"/>
</dbReference>
<reference evidence="2 4" key="3">
    <citation type="submission" date="2018-06" db="EMBL/GenBank/DDBJ databases">
        <authorList>
            <consortium name="Pathogen Informatics"/>
            <person name="Doyle S."/>
        </authorList>
    </citation>
    <scope>NUCLEOTIDE SEQUENCE [LARGE SCALE GENOMIC DNA]</scope>
    <source>
        <strain evidence="2 4">NCTC13159</strain>
    </source>
</reference>
<dbReference type="AlphaFoldDB" id="A0AAJ4ZD85"/>
<evidence type="ECO:0000313" key="3">
    <source>
        <dbReference type="Proteomes" id="UP000035086"/>
    </source>
</evidence>
<dbReference type="EMBL" id="CP010310">
    <property type="protein sequence ID" value="AJC20395.1"/>
    <property type="molecule type" value="Genomic_DNA"/>
</dbReference>
<keyword evidence="3" id="KW-1185">Reference proteome</keyword>
<dbReference type="RefSeq" id="WP_039406650.1">
    <property type="nucleotide sequence ID" value="NZ_CP010310.2"/>
</dbReference>
<name>A0AAJ4ZD85_PANPU</name>
<evidence type="ECO:0000313" key="1">
    <source>
        <dbReference type="EMBL" id="AJC20395.1"/>
    </source>
</evidence>
<accession>A0AAJ4ZD85</accession>